<accession>A0A085U1S1</accession>
<dbReference type="InterPro" id="IPR002477">
    <property type="entry name" value="Peptidoglycan-bd-like"/>
</dbReference>
<organism evidence="3 4">
    <name type="scientific">Thioclava atlantica</name>
    <dbReference type="NCBI Taxonomy" id="1317124"/>
    <lineage>
        <taxon>Bacteria</taxon>
        <taxon>Pseudomonadati</taxon>
        <taxon>Pseudomonadota</taxon>
        <taxon>Alphaproteobacteria</taxon>
        <taxon>Rhodobacterales</taxon>
        <taxon>Paracoccaceae</taxon>
        <taxon>Thioclava</taxon>
    </lineage>
</organism>
<dbReference type="Proteomes" id="UP000028607">
    <property type="component" value="Unassembled WGS sequence"/>
</dbReference>
<dbReference type="AlphaFoldDB" id="A0A085U1S1"/>
<dbReference type="STRING" id="1317124.DW2_02130"/>
<dbReference type="eggNOG" id="COG3409">
    <property type="taxonomic scope" value="Bacteria"/>
</dbReference>
<dbReference type="PROSITE" id="PS51257">
    <property type="entry name" value="PROKAR_LIPOPROTEIN"/>
    <property type="match status" value="1"/>
</dbReference>
<feature type="signal peptide" evidence="1">
    <location>
        <begin position="1"/>
        <end position="23"/>
    </location>
</feature>
<dbReference type="InterPro" id="IPR036366">
    <property type="entry name" value="PGBDSf"/>
</dbReference>
<dbReference type="Gene3D" id="1.10.101.10">
    <property type="entry name" value="PGBD-like superfamily/PGBD"/>
    <property type="match status" value="1"/>
</dbReference>
<dbReference type="PATRIC" id="fig|1317124.6.peg.427"/>
<feature type="domain" description="Peptidoglycan binding-like" evidence="2">
    <location>
        <begin position="128"/>
        <end position="168"/>
    </location>
</feature>
<dbReference type="EMBL" id="AQRC01000001">
    <property type="protein sequence ID" value="KFE36918.1"/>
    <property type="molecule type" value="Genomic_DNA"/>
</dbReference>
<dbReference type="OrthoDB" id="7861420at2"/>
<gene>
    <name evidence="3" type="ORF">DW2_02130</name>
</gene>
<evidence type="ECO:0000256" key="1">
    <source>
        <dbReference type="SAM" id="SignalP"/>
    </source>
</evidence>
<proteinExistence type="predicted"/>
<dbReference type="InterPro" id="IPR036365">
    <property type="entry name" value="PGBD-like_sf"/>
</dbReference>
<protein>
    <submittedName>
        <fullName evidence="3">Peptidoglycan-binding domain 1 protein</fullName>
    </submittedName>
</protein>
<reference evidence="4" key="1">
    <citation type="submission" date="2013-04" db="EMBL/GenBank/DDBJ databases">
        <title>Thioclava sp. 13D2W-2 Genome Sequencing.</title>
        <authorList>
            <person name="Lai Q."/>
            <person name="Li G."/>
            <person name="Shao Z."/>
        </authorList>
    </citation>
    <scope>NUCLEOTIDE SEQUENCE [LARGE SCALE GENOMIC DNA]</scope>
    <source>
        <strain evidence="4">13D2W-2</strain>
    </source>
</reference>
<evidence type="ECO:0000313" key="3">
    <source>
        <dbReference type="EMBL" id="KFE36918.1"/>
    </source>
</evidence>
<dbReference type="RefSeq" id="WP_051855155.1">
    <property type="nucleotide sequence ID" value="NZ_AQRC01000001.1"/>
</dbReference>
<evidence type="ECO:0000259" key="2">
    <source>
        <dbReference type="Pfam" id="PF01471"/>
    </source>
</evidence>
<keyword evidence="4" id="KW-1185">Reference proteome</keyword>
<name>A0A085U1S1_9RHOB</name>
<dbReference type="Pfam" id="PF01471">
    <property type="entry name" value="PG_binding_1"/>
    <property type="match status" value="1"/>
</dbReference>
<sequence length="187" mass="19607">MADRGVRLFGTAGLVLAAALALAGCQPEPARGTPPQGARPAPERTLARVLVKTPPAQGTQGCYAELKAPATVETVTQQVQVVPEQRDPKTGEVTQPAIYREVDAQRIVEAGSARYFPAICSSDLTPAFVAMVQRALGARGLYSGAADGKLDPATGRAIAAYQKPRGLDSPTLSVRAAQELGLYIWTP</sequence>
<reference evidence="3 4" key="2">
    <citation type="journal article" date="2015" name="Antonie Van Leeuwenhoek">
        <title>Thioclava indica sp. nov., isolated from surface seawater of the Indian Ocean.</title>
        <authorList>
            <person name="Liu Y."/>
            <person name="Lai Q."/>
            <person name="Du J."/>
            <person name="Xu H."/>
            <person name="Jiang L."/>
            <person name="Shao Z."/>
        </authorList>
    </citation>
    <scope>NUCLEOTIDE SEQUENCE [LARGE SCALE GENOMIC DNA]</scope>
    <source>
        <strain evidence="3 4">13D2W-2</strain>
    </source>
</reference>
<dbReference type="SUPFAM" id="SSF47090">
    <property type="entry name" value="PGBD-like"/>
    <property type="match status" value="1"/>
</dbReference>
<evidence type="ECO:0000313" key="4">
    <source>
        <dbReference type="Proteomes" id="UP000028607"/>
    </source>
</evidence>
<keyword evidence="1" id="KW-0732">Signal</keyword>
<feature type="chain" id="PRO_5001797773" evidence="1">
    <location>
        <begin position="24"/>
        <end position="187"/>
    </location>
</feature>
<comment type="caution">
    <text evidence="3">The sequence shown here is derived from an EMBL/GenBank/DDBJ whole genome shotgun (WGS) entry which is preliminary data.</text>
</comment>